<sequence>MNDLRRDVDMLVEQMRINSEQLRASQENQDKGMEDLRNLITTMTRNQGGARHGIGTSEDAMEGGAESQNR</sequence>
<dbReference type="EMBL" id="WHWC01000009">
    <property type="protein sequence ID" value="KAG8376159.1"/>
    <property type="molecule type" value="Genomic_DNA"/>
</dbReference>
<dbReference type="Proteomes" id="UP000826271">
    <property type="component" value="Unassembled WGS sequence"/>
</dbReference>
<proteinExistence type="predicted"/>
<reference evidence="2" key="1">
    <citation type="submission" date="2019-10" db="EMBL/GenBank/DDBJ databases">
        <authorList>
            <person name="Zhang R."/>
            <person name="Pan Y."/>
            <person name="Wang J."/>
            <person name="Ma R."/>
            <person name="Yu S."/>
        </authorList>
    </citation>
    <scope>NUCLEOTIDE SEQUENCE</scope>
    <source>
        <strain evidence="2">LA-IB0</strain>
        <tissue evidence="2">Leaf</tissue>
    </source>
</reference>
<feature type="region of interest" description="Disordered" evidence="1">
    <location>
        <begin position="43"/>
        <end position="70"/>
    </location>
</feature>
<keyword evidence="3" id="KW-1185">Reference proteome</keyword>
<accession>A0AAV6X7T3</accession>
<organism evidence="2 3">
    <name type="scientific">Buddleja alternifolia</name>
    <dbReference type="NCBI Taxonomy" id="168488"/>
    <lineage>
        <taxon>Eukaryota</taxon>
        <taxon>Viridiplantae</taxon>
        <taxon>Streptophyta</taxon>
        <taxon>Embryophyta</taxon>
        <taxon>Tracheophyta</taxon>
        <taxon>Spermatophyta</taxon>
        <taxon>Magnoliopsida</taxon>
        <taxon>eudicotyledons</taxon>
        <taxon>Gunneridae</taxon>
        <taxon>Pentapetalae</taxon>
        <taxon>asterids</taxon>
        <taxon>lamiids</taxon>
        <taxon>Lamiales</taxon>
        <taxon>Scrophulariaceae</taxon>
        <taxon>Buddlejeae</taxon>
        <taxon>Buddleja</taxon>
    </lineage>
</organism>
<evidence type="ECO:0000313" key="3">
    <source>
        <dbReference type="Proteomes" id="UP000826271"/>
    </source>
</evidence>
<evidence type="ECO:0000313" key="2">
    <source>
        <dbReference type="EMBL" id="KAG8376159.1"/>
    </source>
</evidence>
<name>A0AAV6X7T3_9LAMI</name>
<protein>
    <submittedName>
        <fullName evidence="2">Uncharacterized protein</fullName>
    </submittedName>
</protein>
<comment type="caution">
    <text evidence="2">The sequence shown here is derived from an EMBL/GenBank/DDBJ whole genome shotgun (WGS) entry which is preliminary data.</text>
</comment>
<gene>
    <name evidence="2" type="ORF">BUALT_Bualt09G0034200</name>
</gene>
<dbReference type="AlphaFoldDB" id="A0AAV6X7T3"/>
<evidence type="ECO:0000256" key="1">
    <source>
        <dbReference type="SAM" id="MobiDB-lite"/>
    </source>
</evidence>